<dbReference type="EMBL" id="LT634361">
    <property type="protein sequence ID" value="SFZ84665.1"/>
    <property type="molecule type" value="Genomic_DNA"/>
</dbReference>
<dbReference type="GO" id="GO:0032267">
    <property type="term" value="F:tRNA(Ile)-lysidine synthase activity"/>
    <property type="evidence" value="ECO:0007669"/>
    <property type="project" value="UniProtKB-EC"/>
</dbReference>
<evidence type="ECO:0000256" key="1">
    <source>
        <dbReference type="ARBA" id="ARBA00004496"/>
    </source>
</evidence>
<evidence type="ECO:0000313" key="10">
    <source>
        <dbReference type="EMBL" id="SFZ84665.1"/>
    </source>
</evidence>
<dbReference type="GO" id="GO:0005737">
    <property type="term" value="C:cytoplasm"/>
    <property type="evidence" value="ECO:0007669"/>
    <property type="project" value="UniProtKB-SubCell"/>
</dbReference>
<evidence type="ECO:0000313" key="11">
    <source>
        <dbReference type="Proteomes" id="UP000231564"/>
    </source>
</evidence>
<feature type="domain" description="Lysidine-tRNA(Ile) synthetase C-terminal" evidence="9">
    <location>
        <begin position="362"/>
        <end position="435"/>
    </location>
</feature>
<evidence type="ECO:0000259" key="9">
    <source>
        <dbReference type="SMART" id="SM00977"/>
    </source>
</evidence>
<evidence type="ECO:0000256" key="8">
    <source>
        <dbReference type="HAMAP-Rule" id="MF_01161"/>
    </source>
</evidence>
<keyword evidence="2 8" id="KW-0963">Cytoplasm</keyword>
<gene>
    <name evidence="8 10" type="primary">tilS</name>
    <name evidence="10" type="ORF">MARIT_2855</name>
</gene>
<keyword evidence="4 8" id="KW-0819">tRNA processing</keyword>
<dbReference type="NCBIfam" id="TIGR02432">
    <property type="entry name" value="lysidine_TilS_N"/>
    <property type="match status" value="1"/>
</dbReference>
<keyword evidence="5 8" id="KW-0547">Nucleotide-binding</keyword>
<comment type="similarity">
    <text evidence="8">Belongs to the tRNA(Ile)-lysidine synthase family.</text>
</comment>
<evidence type="ECO:0000256" key="5">
    <source>
        <dbReference type="ARBA" id="ARBA00022741"/>
    </source>
</evidence>
<accession>A0A2H1ECT0</accession>
<organism evidence="10 11">
    <name type="scientific">Tenacibaculum maritimum NCIMB 2154</name>
    <dbReference type="NCBI Taxonomy" id="1349785"/>
    <lineage>
        <taxon>Bacteria</taxon>
        <taxon>Pseudomonadati</taxon>
        <taxon>Bacteroidota</taxon>
        <taxon>Flavobacteriia</taxon>
        <taxon>Flavobacteriales</taxon>
        <taxon>Flavobacteriaceae</taxon>
        <taxon>Tenacibaculum</taxon>
    </lineage>
</organism>
<dbReference type="SUPFAM" id="SSF56037">
    <property type="entry name" value="PheT/TilS domain"/>
    <property type="match status" value="1"/>
</dbReference>
<dbReference type="GO" id="GO:0005524">
    <property type="term" value="F:ATP binding"/>
    <property type="evidence" value="ECO:0007669"/>
    <property type="project" value="UniProtKB-UniRule"/>
</dbReference>
<keyword evidence="6 8" id="KW-0067">ATP-binding</keyword>
<dbReference type="InterPro" id="IPR014729">
    <property type="entry name" value="Rossmann-like_a/b/a_fold"/>
</dbReference>
<keyword evidence="11" id="KW-1185">Reference proteome</keyword>
<comment type="catalytic activity">
    <reaction evidence="7 8">
        <text>cytidine(34) in tRNA(Ile2) + L-lysine + ATP = lysidine(34) in tRNA(Ile2) + AMP + diphosphate + H(+)</text>
        <dbReference type="Rhea" id="RHEA:43744"/>
        <dbReference type="Rhea" id="RHEA-COMP:10625"/>
        <dbReference type="Rhea" id="RHEA-COMP:10670"/>
        <dbReference type="ChEBI" id="CHEBI:15378"/>
        <dbReference type="ChEBI" id="CHEBI:30616"/>
        <dbReference type="ChEBI" id="CHEBI:32551"/>
        <dbReference type="ChEBI" id="CHEBI:33019"/>
        <dbReference type="ChEBI" id="CHEBI:82748"/>
        <dbReference type="ChEBI" id="CHEBI:83665"/>
        <dbReference type="ChEBI" id="CHEBI:456215"/>
        <dbReference type="EC" id="6.3.4.19"/>
    </reaction>
</comment>
<dbReference type="Pfam" id="PF11734">
    <property type="entry name" value="TilS_C"/>
    <property type="match status" value="1"/>
</dbReference>
<dbReference type="CDD" id="cd01992">
    <property type="entry name" value="TilS_N"/>
    <property type="match status" value="1"/>
</dbReference>
<feature type="binding site" evidence="8">
    <location>
        <begin position="26"/>
        <end position="31"/>
    </location>
    <ligand>
        <name>ATP</name>
        <dbReference type="ChEBI" id="CHEBI:30616"/>
    </ligand>
</feature>
<dbReference type="EC" id="6.3.4.19" evidence="8"/>
<keyword evidence="3 8" id="KW-0436">Ligase</keyword>
<dbReference type="GO" id="GO:0006400">
    <property type="term" value="P:tRNA modification"/>
    <property type="evidence" value="ECO:0007669"/>
    <property type="project" value="UniProtKB-UniRule"/>
</dbReference>
<evidence type="ECO:0000256" key="2">
    <source>
        <dbReference type="ARBA" id="ARBA00022490"/>
    </source>
</evidence>
<dbReference type="Gene3D" id="3.40.50.620">
    <property type="entry name" value="HUPs"/>
    <property type="match status" value="1"/>
</dbReference>
<dbReference type="InterPro" id="IPR012795">
    <property type="entry name" value="tRNA_Ile_lys_synt_N"/>
</dbReference>
<comment type="subcellular location">
    <subcellularLocation>
        <location evidence="1 8">Cytoplasm</location>
    </subcellularLocation>
</comment>
<dbReference type="SMART" id="SM00977">
    <property type="entry name" value="TilS_C"/>
    <property type="match status" value="1"/>
</dbReference>
<evidence type="ECO:0000256" key="7">
    <source>
        <dbReference type="ARBA" id="ARBA00048539"/>
    </source>
</evidence>
<sequence>MIQKLRRHINQNFPFIEGKKILIAISGGVDSVVLAHLFHKLNYDISLAHCNFQLRGKESDLDEQFVERLGEKLELKVFTTKFETNVYAAKHKLSTQIAARDLRYKWFQKLAKEYLFEYVLTAHHANDNLETFLINLSRGTGLEGLTGIPSVNKNIIRPLLPFSSKELLNFAVDQKISWREDASNAAIKYTRNKIRHQIIPVLETINPQLIETFNRTTDYLQSSQRVIKESIDEMSKKILTKENDLLKINISELRKINSPKVYLFELLKSYGFTEWNDVYNLVSAQSGKYILTKSHRLLKDREFLLLLPISESSLIVNKKIKIEESSTKITNPIRLCFENVQQMSLINNNIVYLDKKLLNYPLILRKWKEGDFFYPTGMSGKKKLSKFFKDEKLSLIDKERTWLLCSSKDEIIWIIGKRSDRRFTVSKETNRILKISILTTPINYIE</sequence>
<dbReference type="InterPro" id="IPR012796">
    <property type="entry name" value="Lysidine-tRNA-synth_C"/>
</dbReference>
<dbReference type="NCBIfam" id="TIGR02433">
    <property type="entry name" value="lysidine_TilS_C"/>
    <property type="match status" value="1"/>
</dbReference>
<dbReference type="KEGG" id="tmar:MARIT_2855"/>
<dbReference type="STRING" id="1349785.GCA_000509405_01188"/>
<evidence type="ECO:0000256" key="4">
    <source>
        <dbReference type="ARBA" id="ARBA00022694"/>
    </source>
</evidence>
<evidence type="ECO:0000256" key="6">
    <source>
        <dbReference type="ARBA" id="ARBA00022840"/>
    </source>
</evidence>
<proteinExistence type="inferred from homology"/>
<evidence type="ECO:0000256" key="3">
    <source>
        <dbReference type="ARBA" id="ARBA00022598"/>
    </source>
</evidence>
<comment type="function">
    <text evidence="8">Ligates lysine onto the cytidine present at position 34 of the AUA codon-specific tRNA(Ile) that contains the anticodon CAU, in an ATP-dependent manner. Cytidine is converted to lysidine, thus changing the amino acid specificity of the tRNA from methionine to isoleucine.</text>
</comment>
<dbReference type="SUPFAM" id="SSF52402">
    <property type="entry name" value="Adenine nucleotide alpha hydrolases-like"/>
    <property type="match status" value="1"/>
</dbReference>
<dbReference type="InterPro" id="IPR011063">
    <property type="entry name" value="TilS/TtcA_N"/>
</dbReference>
<dbReference type="AlphaFoldDB" id="A0A2H1ECT0"/>
<reference evidence="10 11" key="1">
    <citation type="submission" date="2016-11" db="EMBL/GenBank/DDBJ databases">
        <authorList>
            <person name="Jaros S."/>
            <person name="Januszkiewicz K."/>
            <person name="Wedrychowicz H."/>
        </authorList>
    </citation>
    <scope>NUCLEOTIDE SEQUENCE [LARGE SCALE GENOMIC DNA]</scope>
    <source>
        <strain evidence="10">NCIMB 2154T</strain>
    </source>
</reference>
<dbReference type="RefSeq" id="WP_024741539.1">
    <property type="nucleotide sequence ID" value="NZ_BAUG01000028.1"/>
</dbReference>
<protein>
    <recommendedName>
        <fullName evidence="8">tRNA(Ile)-lysidine synthase</fullName>
        <ecNumber evidence="8">6.3.4.19</ecNumber>
    </recommendedName>
    <alternativeName>
        <fullName evidence="8">tRNA(Ile)-2-lysyl-cytidine synthase</fullName>
    </alternativeName>
    <alternativeName>
        <fullName evidence="8">tRNA(Ile)-lysidine synthetase</fullName>
    </alternativeName>
</protein>
<dbReference type="Pfam" id="PF01171">
    <property type="entry name" value="ATP_bind_3"/>
    <property type="match status" value="1"/>
</dbReference>
<dbReference type="GeneID" id="47724304"/>
<name>A0A2H1ECT0_9FLAO</name>
<dbReference type="Proteomes" id="UP000231564">
    <property type="component" value="Chromosome MARIT"/>
</dbReference>
<dbReference type="PANTHER" id="PTHR43033">
    <property type="entry name" value="TRNA(ILE)-LYSIDINE SYNTHASE-RELATED"/>
    <property type="match status" value="1"/>
</dbReference>
<dbReference type="HAMAP" id="MF_01161">
    <property type="entry name" value="tRNA_Ile_lys_synt"/>
    <property type="match status" value="1"/>
</dbReference>
<comment type="domain">
    <text evidence="8">The N-terminal region contains the highly conserved SGGXDS motif, predicted to be a P-loop motif involved in ATP binding.</text>
</comment>
<dbReference type="PANTHER" id="PTHR43033:SF1">
    <property type="entry name" value="TRNA(ILE)-LYSIDINE SYNTHASE-RELATED"/>
    <property type="match status" value="1"/>
</dbReference>
<dbReference type="InterPro" id="IPR012094">
    <property type="entry name" value="tRNA_Ile_lys_synt"/>
</dbReference>
<dbReference type="OrthoDB" id="9807403at2"/>